<dbReference type="Proteomes" id="UP001242045">
    <property type="component" value="Unassembled WGS sequence"/>
</dbReference>
<comment type="caution">
    <text evidence="1">The sequence shown here is derived from an EMBL/GenBank/DDBJ whole genome shotgun (WGS) entry which is preliminary data.</text>
</comment>
<evidence type="ECO:0000313" key="1">
    <source>
        <dbReference type="EMBL" id="MDP9896779.1"/>
    </source>
</evidence>
<dbReference type="AlphaFoldDB" id="A0AAW8D932"/>
<reference evidence="1" key="1">
    <citation type="submission" date="2023-07" db="EMBL/GenBank/DDBJ databases">
        <title>Sorghum-associated microbial communities from plants grown in Nebraska, USA.</title>
        <authorList>
            <person name="Schachtman D."/>
        </authorList>
    </citation>
    <scope>NUCLEOTIDE SEQUENCE</scope>
    <source>
        <strain evidence="1">DS3754</strain>
    </source>
</reference>
<dbReference type="RefSeq" id="WP_307686970.1">
    <property type="nucleotide sequence ID" value="NZ_JAUSRD010000021.1"/>
</dbReference>
<proteinExistence type="predicted"/>
<evidence type="ECO:0008006" key="3">
    <source>
        <dbReference type="Google" id="ProtNLM"/>
    </source>
</evidence>
<gene>
    <name evidence="1" type="ORF">J2W31_005920</name>
</gene>
<organism evidence="1 2">
    <name type="scientific">Variovorax boronicumulans</name>
    <dbReference type="NCBI Taxonomy" id="436515"/>
    <lineage>
        <taxon>Bacteria</taxon>
        <taxon>Pseudomonadati</taxon>
        <taxon>Pseudomonadota</taxon>
        <taxon>Betaproteobacteria</taxon>
        <taxon>Burkholderiales</taxon>
        <taxon>Comamonadaceae</taxon>
        <taxon>Variovorax</taxon>
    </lineage>
</organism>
<dbReference type="EMBL" id="JAUSRD010000021">
    <property type="protein sequence ID" value="MDP9896779.1"/>
    <property type="molecule type" value="Genomic_DNA"/>
</dbReference>
<evidence type="ECO:0000313" key="2">
    <source>
        <dbReference type="Proteomes" id="UP001242045"/>
    </source>
</evidence>
<protein>
    <recommendedName>
        <fullName evidence="3">Ribbon-helix-helix protein CopG domain-containing protein</fullName>
    </recommendedName>
</protein>
<sequence>MAAEKNVSVSFRGTPKFKSLLELAATREQRSRTNLLERLLFDHCRKQGIAVPIASKLVTHENAGA</sequence>
<name>A0AAW8D932_9BURK</name>
<accession>A0AAW8D932</accession>